<evidence type="ECO:0000313" key="2">
    <source>
        <dbReference type="EMBL" id="RDG38867.1"/>
    </source>
</evidence>
<feature type="non-terminal residue" evidence="2">
    <location>
        <position position="1"/>
    </location>
</feature>
<proteinExistence type="predicted"/>
<protein>
    <submittedName>
        <fullName evidence="2">Sigma-70 family RNA polymerase sigma factor</fullName>
    </submittedName>
</protein>
<organism evidence="2 3">
    <name type="scientific">Streptomyces corynorhini</name>
    <dbReference type="NCBI Taxonomy" id="2282652"/>
    <lineage>
        <taxon>Bacteria</taxon>
        <taxon>Bacillati</taxon>
        <taxon>Actinomycetota</taxon>
        <taxon>Actinomycetes</taxon>
        <taxon>Kitasatosporales</taxon>
        <taxon>Streptomycetaceae</taxon>
        <taxon>Streptomyces</taxon>
    </lineage>
</organism>
<name>A0A370BAM8_9ACTN</name>
<feature type="compositionally biased region" description="Low complexity" evidence="1">
    <location>
        <begin position="10"/>
        <end position="31"/>
    </location>
</feature>
<keyword evidence="3" id="KW-1185">Reference proteome</keyword>
<dbReference type="EMBL" id="QQNA01000039">
    <property type="protein sequence ID" value="RDG38867.1"/>
    <property type="molecule type" value="Genomic_DNA"/>
</dbReference>
<reference evidence="2 3" key="1">
    <citation type="submission" date="2018-07" db="EMBL/GenBank/DDBJ databases">
        <title>Streptomyces species from bats.</title>
        <authorList>
            <person name="Dunlap C."/>
        </authorList>
    </citation>
    <scope>NUCLEOTIDE SEQUENCE [LARGE SCALE GENOMIC DNA]</scope>
    <source>
        <strain evidence="2 3">AC230</strain>
    </source>
</reference>
<accession>A0A370BAM8</accession>
<feature type="region of interest" description="Disordered" evidence="1">
    <location>
        <begin position="227"/>
        <end position="258"/>
    </location>
</feature>
<evidence type="ECO:0000313" key="3">
    <source>
        <dbReference type="Proteomes" id="UP000253741"/>
    </source>
</evidence>
<feature type="region of interest" description="Disordered" evidence="1">
    <location>
        <begin position="1"/>
        <end position="79"/>
    </location>
</feature>
<sequence length="258" mass="27597">AERLGAGRDVAAAVTSSPAATSRPAPSRSAPAAPPVGGTYGTAVDRPDIAPRPGARPAPLPRRAGSGVTMTSFPGKVSGGDGYQIVHRGEWVTVRGTGYFTVRWDLMYGERDGGLTMPSWTGLRGKLFHVASGGGHRMDDAQPGTPSGHTWQGNPEEGSITLPPGAQMMWRDEYFHLDGEVTVHLNETDADYNLDVLPMSWDSVTADLDRPPASDGADGRVRYGFVRDTGDDRAPVPQYMTRETPADPLTVRQRSSVR</sequence>
<gene>
    <name evidence="2" type="ORF">DVH02_06990</name>
</gene>
<comment type="caution">
    <text evidence="2">The sequence shown here is derived from an EMBL/GenBank/DDBJ whole genome shotgun (WGS) entry which is preliminary data.</text>
</comment>
<dbReference type="Proteomes" id="UP000253741">
    <property type="component" value="Unassembled WGS sequence"/>
</dbReference>
<evidence type="ECO:0000256" key="1">
    <source>
        <dbReference type="SAM" id="MobiDB-lite"/>
    </source>
</evidence>
<dbReference type="AlphaFoldDB" id="A0A370BAM8"/>